<keyword evidence="3 7" id="KW-0732">Signal</keyword>
<feature type="compositionally biased region" description="Acidic residues" evidence="6">
    <location>
        <begin position="59"/>
        <end position="71"/>
    </location>
</feature>
<reference evidence="9 10" key="1">
    <citation type="submission" date="2018-03" db="EMBL/GenBank/DDBJ databases">
        <title>Bacillus urumqiensis sp. nov., a moderately haloalkaliphilic bacterium isolated from a salt lake.</title>
        <authorList>
            <person name="Zhao B."/>
            <person name="Liao Z."/>
        </authorList>
    </citation>
    <scope>NUCLEOTIDE SEQUENCE [LARGE SCALE GENOMIC DNA]</scope>
    <source>
        <strain evidence="9 10">BZ-SZ-XJ18</strain>
    </source>
</reference>
<dbReference type="Gene3D" id="3.40.50.2300">
    <property type="match status" value="2"/>
</dbReference>
<dbReference type="PROSITE" id="PS51257">
    <property type="entry name" value="PROKAR_LIPOPROTEIN"/>
    <property type="match status" value="1"/>
</dbReference>
<dbReference type="InterPro" id="IPR050957">
    <property type="entry name" value="BMP_lipoprotein"/>
</dbReference>
<feature type="signal peptide" evidence="7">
    <location>
        <begin position="1"/>
        <end position="20"/>
    </location>
</feature>
<dbReference type="PANTHER" id="PTHR34296:SF2">
    <property type="entry name" value="ABC TRANSPORTER GUANOSINE-BINDING PROTEIN NUPN"/>
    <property type="match status" value="1"/>
</dbReference>
<evidence type="ECO:0000313" key="9">
    <source>
        <dbReference type="EMBL" id="PRO64714.1"/>
    </source>
</evidence>
<evidence type="ECO:0000256" key="1">
    <source>
        <dbReference type="ARBA" id="ARBA00004236"/>
    </source>
</evidence>
<keyword evidence="4" id="KW-0472">Membrane</keyword>
<keyword evidence="5" id="KW-0449">Lipoprotein</keyword>
<feature type="compositionally biased region" description="Low complexity" evidence="6">
    <location>
        <begin position="23"/>
        <end position="46"/>
    </location>
</feature>
<dbReference type="AlphaFoldDB" id="A0A2P6MEJ1"/>
<dbReference type="InterPro" id="IPR003760">
    <property type="entry name" value="PnrA-like"/>
</dbReference>
<feature type="domain" description="ABC transporter substrate-binding protein PnrA-like" evidence="8">
    <location>
        <begin position="95"/>
        <end position="402"/>
    </location>
</feature>
<dbReference type="RefSeq" id="WP_105960014.1">
    <property type="nucleotide sequence ID" value="NZ_PVNS01000013.1"/>
</dbReference>
<organism evidence="9 10">
    <name type="scientific">Alkalicoccus urumqiensis</name>
    <name type="common">Bacillus urumqiensis</name>
    <dbReference type="NCBI Taxonomy" id="1548213"/>
    <lineage>
        <taxon>Bacteria</taxon>
        <taxon>Bacillati</taxon>
        <taxon>Bacillota</taxon>
        <taxon>Bacilli</taxon>
        <taxon>Bacillales</taxon>
        <taxon>Bacillaceae</taxon>
        <taxon>Alkalicoccus</taxon>
    </lineage>
</organism>
<evidence type="ECO:0000256" key="5">
    <source>
        <dbReference type="ARBA" id="ARBA00023288"/>
    </source>
</evidence>
<protein>
    <submittedName>
        <fullName evidence="9">BMP family ABC transporter substrate-binding protein</fullName>
    </submittedName>
</protein>
<dbReference type="OrthoDB" id="9784230at2"/>
<feature type="compositionally biased region" description="Gly residues" evidence="6">
    <location>
        <begin position="78"/>
        <end position="90"/>
    </location>
</feature>
<feature type="region of interest" description="Disordered" evidence="6">
    <location>
        <begin position="21"/>
        <end position="98"/>
    </location>
</feature>
<dbReference type="Pfam" id="PF02608">
    <property type="entry name" value="Bmp"/>
    <property type="match status" value="1"/>
</dbReference>
<evidence type="ECO:0000256" key="3">
    <source>
        <dbReference type="ARBA" id="ARBA00022729"/>
    </source>
</evidence>
<evidence type="ECO:0000256" key="6">
    <source>
        <dbReference type="SAM" id="MobiDB-lite"/>
    </source>
</evidence>
<name>A0A2P6MEJ1_ALKUR</name>
<dbReference type="EMBL" id="PVNS01000013">
    <property type="protein sequence ID" value="PRO64714.1"/>
    <property type="molecule type" value="Genomic_DNA"/>
</dbReference>
<gene>
    <name evidence="9" type="ORF">C6I21_13490</name>
</gene>
<sequence>MKKSKMVLLSSVLASGMLLAACGDGNNEGNTTEVNNNGGGENNAAGNEEEPAENNAGGNEEEPAEDNEGGENEAGNEGNNGGGEASGDGEGFSSKMVTDVGGVDDRSFNESAWAGLTQFGEDYPAADVDYIQSGSAADYLPNLQQLAREGVDITFAIGFLMADDIREVAQQNPDQSFAIVDEVVTDDDGNPIDNLASLTFAEHEGSFLVGAIAAMHTETNEVGFIGGVESELIKKFESGFKAGVEFVDPEIEIATQYAQDFNDAATGQNIADTMYSNGADIIYHAAGGTGNGLFTEAIDRNESGETVWAIGVDQDQALTEGDWSDGNVILTSMVKRVDQAVYTVSEETMNGNFPGGENLVFSLEDDGVGIAETQDNVSQEALDAVAEYEQMIIDGEIEVPQTDEEYESFDATAE</sequence>
<feature type="chain" id="PRO_5038796028" evidence="7">
    <location>
        <begin position="21"/>
        <end position="414"/>
    </location>
</feature>
<evidence type="ECO:0000313" key="10">
    <source>
        <dbReference type="Proteomes" id="UP000243650"/>
    </source>
</evidence>
<comment type="subcellular location">
    <subcellularLocation>
        <location evidence="1">Cell membrane</location>
    </subcellularLocation>
</comment>
<dbReference type="PANTHER" id="PTHR34296">
    <property type="entry name" value="TRANSCRIPTIONAL ACTIVATOR PROTEIN MED"/>
    <property type="match status" value="1"/>
</dbReference>
<evidence type="ECO:0000259" key="8">
    <source>
        <dbReference type="Pfam" id="PF02608"/>
    </source>
</evidence>
<dbReference type="Proteomes" id="UP000243650">
    <property type="component" value="Unassembled WGS sequence"/>
</dbReference>
<keyword evidence="10" id="KW-1185">Reference proteome</keyword>
<evidence type="ECO:0000256" key="2">
    <source>
        <dbReference type="ARBA" id="ARBA00022475"/>
    </source>
</evidence>
<evidence type="ECO:0000256" key="7">
    <source>
        <dbReference type="SAM" id="SignalP"/>
    </source>
</evidence>
<accession>A0A2P6MEJ1</accession>
<dbReference type="GO" id="GO:0005886">
    <property type="term" value="C:plasma membrane"/>
    <property type="evidence" value="ECO:0007669"/>
    <property type="project" value="UniProtKB-SubCell"/>
</dbReference>
<dbReference type="CDD" id="cd06354">
    <property type="entry name" value="PBP1_PrnA-like"/>
    <property type="match status" value="1"/>
</dbReference>
<evidence type="ECO:0000256" key="4">
    <source>
        <dbReference type="ARBA" id="ARBA00023136"/>
    </source>
</evidence>
<comment type="caution">
    <text evidence="9">The sequence shown here is derived from an EMBL/GenBank/DDBJ whole genome shotgun (WGS) entry which is preliminary data.</text>
</comment>
<proteinExistence type="predicted"/>
<keyword evidence="2" id="KW-1003">Cell membrane</keyword>